<dbReference type="AlphaFoldDB" id="A0A1F5G1T3"/>
<name>A0A1F5G1T3_9BACT</name>
<dbReference type="EMBL" id="MFAT01000056">
    <property type="protein sequence ID" value="OGD85785.1"/>
    <property type="molecule type" value="Genomic_DNA"/>
</dbReference>
<comment type="caution">
    <text evidence="2">The sequence shown here is derived from an EMBL/GenBank/DDBJ whole genome shotgun (WGS) entry which is preliminary data.</text>
</comment>
<reference evidence="2 3" key="1">
    <citation type="journal article" date="2016" name="Nat. Commun.">
        <title>Thousands of microbial genomes shed light on interconnected biogeochemical processes in an aquifer system.</title>
        <authorList>
            <person name="Anantharaman K."/>
            <person name="Brown C.T."/>
            <person name="Hug L.A."/>
            <person name="Sharon I."/>
            <person name="Castelle C.J."/>
            <person name="Probst A.J."/>
            <person name="Thomas B.C."/>
            <person name="Singh A."/>
            <person name="Wilkins M.J."/>
            <person name="Karaoz U."/>
            <person name="Brodie E.L."/>
            <person name="Williams K.H."/>
            <person name="Hubbard S.S."/>
            <person name="Banfield J.F."/>
        </authorList>
    </citation>
    <scope>NUCLEOTIDE SEQUENCE [LARGE SCALE GENOMIC DNA]</scope>
</reference>
<keyword evidence="1" id="KW-1133">Transmembrane helix</keyword>
<gene>
    <name evidence="2" type="ORF">A2164_03200</name>
</gene>
<sequence length="157" mass="18376">MYQKGIISTLVIILIFATIIFAIKTYYSKLPSASSQKVISQIERYPNGTNWQINNDKKFCQYYINRCLEAPAELIFKSENKWADIYNYYKNKQRDKDWKTESHITTSIPTSIIFTSNTYIENMNCQILVKQKKDNLLGLLEDKNTQTFIISSFCLPD</sequence>
<protein>
    <submittedName>
        <fullName evidence="2">Uncharacterized protein</fullName>
    </submittedName>
</protein>
<organism evidence="2 3">
    <name type="scientific">Candidatus Curtissbacteria bacterium RBG_13_35_7</name>
    <dbReference type="NCBI Taxonomy" id="1797705"/>
    <lineage>
        <taxon>Bacteria</taxon>
        <taxon>Candidatus Curtissiibacteriota</taxon>
    </lineage>
</organism>
<proteinExistence type="predicted"/>
<evidence type="ECO:0000313" key="2">
    <source>
        <dbReference type="EMBL" id="OGD85785.1"/>
    </source>
</evidence>
<keyword evidence="1" id="KW-0812">Transmembrane</keyword>
<keyword evidence="1" id="KW-0472">Membrane</keyword>
<evidence type="ECO:0000256" key="1">
    <source>
        <dbReference type="SAM" id="Phobius"/>
    </source>
</evidence>
<feature type="transmembrane region" description="Helical" evidence="1">
    <location>
        <begin position="6"/>
        <end position="27"/>
    </location>
</feature>
<evidence type="ECO:0000313" key="3">
    <source>
        <dbReference type="Proteomes" id="UP000176317"/>
    </source>
</evidence>
<accession>A0A1F5G1T3</accession>
<dbReference type="Proteomes" id="UP000176317">
    <property type="component" value="Unassembled WGS sequence"/>
</dbReference>